<dbReference type="AlphaFoldDB" id="A0A5M3N4B9"/>
<comment type="caution">
    <text evidence="2">The sequence shown here is derived from an EMBL/GenBank/DDBJ whole genome shotgun (WGS) entry which is preliminary data.</text>
</comment>
<dbReference type="KEGG" id="cput:CONPUDRAFT_68832"/>
<accession>A0A5M3N4B9</accession>
<dbReference type="OrthoDB" id="2803094at2759"/>
<proteinExistence type="predicted"/>
<feature type="compositionally biased region" description="Polar residues" evidence="1">
    <location>
        <begin position="1"/>
        <end position="10"/>
    </location>
</feature>
<organism evidence="2 3">
    <name type="scientific">Coniophora puteana (strain RWD-64-598)</name>
    <name type="common">Brown rot fungus</name>
    <dbReference type="NCBI Taxonomy" id="741705"/>
    <lineage>
        <taxon>Eukaryota</taxon>
        <taxon>Fungi</taxon>
        <taxon>Dikarya</taxon>
        <taxon>Basidiomycota</taxon>
        <taxon>Agaricomycotina</taxon>
        <taxon>Agaricomycetes</taxon>
        <taxon>Agaricomycetidae</taxon>
        <taxon>Boletales</taxon>
        <taxon>Coniophorineae</taxon>
        <taxon>Coniophoraceae</taxon>
        <taxon>Coniophora</taxon>
    </lineage>
</organism>
<keyword evidence="3" id="KW-1185">Reference proteome</keyword>
<name>A0A5M3N4B9_CONPW</name>
<evidence type="ECO:0000313" key="2">
    <source>
        <dbReference type="EMBL" id="EIW86272.1"/>
    </source>
</evidence>
<dbReference type="GeneID" id="19208695"/>
<evidence type="ECO:0000256" key="1">
    <source>
        <dbReference type="SAM" id="MobiDB-lite"/>
    </source>
</evidence>
<gene>
    <name evidence="2" type="ORF">CONPUDRAFT_68832</name>
</gene>
<dbReference type="GO" id="GO:0016787">
    <property type="term" value="F:hydrolase activity"/>
    <property type="evidence" value="ECO:0007669"/>
    <property type="project" value="UniProtKB-KW"/>
</dbReference>
<keyword evidence="2" id="KW-0378">Hydrolase</keyword>
<evidence type="ECO:0000313" key="3">
    <source>
        <dbReference type="Proteomes" id="UP000053558"/>
    </source>
</evidence>
<dbReference type="EMBL" id="JH711573">
    <property type="protein sequence ID" value="EIW86272.1"/>
    <property type="molecule type" value="Genomic_DNA"/>
</dbReference>
<dbReference type="Proteomes" id="UP000053558">
    <property type="component" value="Unassembled WGS sequence"/>
</dbReference>
<dbReference type="RefSeq" id="XP_007762665.1">
    <property type="nucleotide sequence ID" value="XM_007764475.1"/>
</dbReference>
<dbReference type="InterPro" id="IPR012334">
    <property type="entry name" value="Pectin_lyas_fold"/>
</dbReference>
<reference evidence="3" key="1">
    <citation type="journal article" date="2012" name="Science">
        <title>The Paleozoic origin of enzymatic lignin decomposition reconstructed from 31 fungal genomes.</title>
        <authorList>
            <person name="Floudas D."/>
            <person name="Binder M."/>
            <person name="Riley R."/>
            <person name="Barry K."/>
            <person name="Blanchette R.A."/>
            <person name="Henrissat B."/>
            <person name="Martinez A.T."/>
            <person name="Otillar R."/>
            <person name="Spatafora J.W."/>
            <person name="Yadav J.S."/>
            <person name="Aerts A."/>
            <person name="Benoit I."/>
            <person name="Boyd A."/>
            <person name="Carlson A."/>
            <person name="Copeland A."/>
            <person name="Coutinho P.M."/>
            <person name="de Vries R.P."/>
            <person name="Ferreira P."/>
            <person name="Findley K."/>
            <person name="Foster B."/>
            <person name="Gaskell J."/>
            <person name="Glotzer D."/>
            <person name="Gorecki P."/>
            <person name="Heitman J."/>
            <person name="Hesse C."/>
            <person name="Hori C."/>
            <person name="Igarashi K."/>
            <person name="Jurgens J.A."/>
            <person name="Kallen N."/>
            <person name="Kersten P."/>
            <person name="Kohler A."/>
            <person name="Kuees U."/>
            <person name="Kumar T.K.A."/>
            <person name="Kuo A."/>
            <person name="LaButti K."/>
            <person name="Larrondo L.F."/>
            <person name="Lindquist E."/>
            <person name="Ling A."/>
            <person name="Lombard V."/>
            <person name="Lucas S."/>
            <person name="Lundell T."/>
            <person name="Martin R."/>
            <person name="McLaughlin D.J."/>
            <person name="Morgenstern I."/>
            <person name="Morin E."/>
            <person name="Murat C."/>
            <person name="Nagy L.G."/>
            <person name="Nolan M."/>
            <person name="Ohm R.A."/>
            <person name="Patyshakuliyeva A."/>
            <person name="Rokas A."/>
            <person name="Ruiz-Duenas F.J."/>
            <person name="Sabat G."/>
            <person name="Salamov A."/>
            <person name="Samejima M."/>
            <person name="Schmutz J."/>
            <person name="Slot J.C."/>
            <person name="St John F."/>
            <person name="Stenlid J."/>
            <person name="Sun H."/>
            <person name="Sun S."/>
            <person name="Syed K."/>
            <person name="Tsang A."/>
            <person name="Wiebenga A."/>
            <person name="Young D."/>
            <person name="Pisabarro A."/>
            <person name="Eastwood D.C."/>
            <person name="Martin F."/>
            <person name="Cullen D."/>
            <person name="Grigoriev I.V."/>
            <person name="Hibbett D.S."/>
        </authorList>
    </citation>
    <scope>NUCLEOTIDE SEQUENCE [LARGE SCALE GENOMIC DNA]</scope>
    <source>
        <strain evidence="3">RWD-64-598 SS2</strain>
    </source>
</reference>
<dbReference type="Gene3D" id="2.160.20.10">
    <property type="entry name" value="Single-stranded right-handed beta-helix, Pectin lyase-like"/>
    <property type="match status" value="1"/>
</dbReference>
<sequence>MASSSRQQELAKQPSGPDGQRRGATQSASRSIVPAPIIGTGPFKTPTKSPRSTRKYAKDMDKTPTPQLRHNPWESWSGSLEFAINSGPWNSLLDLFGKAIPKMPPVYSSTATTNQKNTSQSEVDLPISNQLKYLVYVPYLLDARITEASDLLSEVRLDLTNQDHFSLATHCIAEVYQPLLPQILWSENDVVVWCDSSILHPALACLRVILHKNSGQTHMDPVKLHHFPQFPSLTSAPSFSIIPDKLVLKGAKATTGRGSTSLPDVLCTVEIKTTHSWKKDLFSSIMKMLNGIPEAHRYHVHRFVWPEDVDVREKRDKILIQVWAQMVDNEVDYALLTCCRDTMCLIRKNNTLYTSRLYTTTQRPGLVAFCVFAMAANMLEKPVLPNDGDTEGAVLKNWSRHMKTYAKDEYRGADTCGNVLGDQAQIVGETWSTILTGGTTFSDMINPNVAVQVGNSGDICVKEFTEILLPTVGPSPGIIMVEWNVHEPDGQQGATGM</sequence>
<protein>
    <submittedName>
        <fullName evidence="2">Glycoside hydrolase family 55 protein</fullName>
    </submittedName>
</protein>
<feature type="region of interest" description="Disordered" evidence="1">
    <location>
        <begin position="1"/>
        <end position="72"/>
    </location>
</feature>